<dbReference type="EC" id="2.7.13.3" evidence="2"/>
<evidence type="ECO:0000256" key="1">
    <source>
        <dbReference type="ARBA" id="ARBA00000085"/>
    </source>
</evidence>
<comment type="catalytic activity">
    <reaction evidence="1">
        <text>ATP + protein L-histidine = ADP + protein N-phospho-L-histidine.</text>
        <dbReference type="EC" id="2.7.13.3"/>
    </reaction>
</comment>
<organism evidence="7 8">
    <name type="scientific">Nocardiopsis flavescens</name>
    <dbReference type="NCBI Taxonomy" id="758803"/>
    <lineage>
        <taxon>Bacteria</taxon>
        <taxon>Bacillati</taxon>
        <taxon>Actinomycetota</taxon>
        <taxon>Actinomycetes</taxon>
        <taxon>Streptosporangiales</taxon>
        <taxon>Nocardiopsidaceae</taxon>
        <taxon>Nocardiopsis</taxon>
    </lineage>
</organism>
<keyword evidence="8" id="KW-1185">Reference proteome</keyword>
<accession>A0A1M6BXX2</accession>
<dbReference type="AlphaFoldDB" id="A0A1M6BXX2"/>
<dbReference type="EMBL" id="FQZK01000001">
    <property type="protein sequence ID" value="SHI53639.1"/>
    <property type="molecule type" value="Genomic_DNA"/>
</dbReference>
<evidence type="ECO:0000313" key="7">
    <source>
        <dbReference type="EMBL" id="SHI53639.1"/>
    </source>
</evidence>
<dbReference type="InterPro" id="IPR003594">
    <property type="entry name" value="HATPase_dom"/>
</dbReference>
<feature type="domain" description="Histidine kinase/HSP90-like ATPase" evidence="6">
    <location>
        <begin position="18"/>
        <end position="104"/>
    </location>
</feature>
<dbReference type="PANTHER" id="PTHR24421:SF10">
    <property type="entry name" value="NITRATE_NITRITE SENSOR PROTEIN NARQ"/>
    <property type="match status" value="1"/>
</dbReference>
<keyword evidence="3" id="KW-0808">Transferase</keyword>
<evidence type="ECO:0000256" key="3">
    <source>
        <dbReference type="ARBA" id="ARBA00022679"/>
    </source>
</evidence>
<dbReference type="STRING" id="758803.SAMN05421803_101514"/>
<evidence type="ECO:0000256" key="5">
    <source>
        <dbReference type="ARBA" id="ARBA00023012"/>
    </source>
</evidence>
<keyword evidence="5" id="KW-0902">Two-component regulatory system</keyword>
<protein>
    <recommendedName>
        <fullName evidence="2">histidine kinase</fullName>
        <ecNumber evidence="2">2.7.13.3</ecNumber>
    </recommendedName>
</protein>
<keyword evidence="4 7" id="KW-0418">Kinase</keyword>
<dbReference type="Proteomes" id="UP000184452">
    <property type="component" value="Unassembled WGS sequence"/>
</dbReference>
<evidence type="ECO:0000256" key="2">
    <source>
        <dbReference type="ARBA" id="ARBA00012438"/>
    </source>
</evidence>
<dbReference type="CDD" id="cd16917">
    <property type="entry name" value="HATPase_UhpB-NarQ-NarX-like"/>
    <property type="match status" value="1"/>
</dbReference>
<sequence>MEVRVDDGLDDLPPEVAATVHRLAREAVTNARRHARGATRVRVRVTADDTSVHLRVADDGDPAPRRPAGYGITGMAERAALLGGTCEAAPNPGRGWTVTARLPRSGAAA</sequence>
<dbReference type="Gene3D" id="3.30.565.10">
    <property type="entry name" value="Histidine kinase-like ATPase, C-terminal domain"/>
    <property type="match status" value="1"/>
</dbReference>
<dbReference type="SUPFAM" id="SSF55874">
    <property type="entry name" value="ATPase domain of HSP90 chaperone/DNA topoisomerase II/histidine kinase"/>
    <property type="match status" value="1"/>
</dbReference>
<proteinExistence type="predicted"/>
<dbReference type="InterPro" id="IPR050482">
    <property type="entry name" value="Sensor_HK_TwoCompSys"/>
</dbReference>
<dbReference type="GO" id="GO:0000160">
    <property type="term" value="P:phosphorelay signal transduction system"/>
    <property type="evidence" value="ECO:0007669"/>
    <property type="project" value="UniProtKB-KW"/>
</dbReference>
<evidence type="ECO:0000259" key="6">
    <source>
        <dbReference type="Pfam" id="PF02518"/>
    </source>
</evidence>
<dbReference type="PANTHER" id="PTHR24421">
    <property type="entry name" value="NITRATE/NITRITE SENSOR PROTEIN NARX-RELATED"/>
    <property type="match status" value="1"/>
</dbReference>
<evidence type="ECO:0000256" key="4">
    <source>
        <dbReference type="ARBA" id="ARBA00022777"/>
    </source>
</evidence>
<dbReference type="InterPro" id="IPR036890">
    <property type="entry name" value="HATPase_C_sf"/>
</dbReference>
<dbReference type="OrthoDB" id="227596at2"/>
<reference evidence="7 8" key="1">
    <citation type="submission" date="2016-11" db="EMBL/GenBank/DDBJ databases">
        <authorList>
            <person name="Jaros S."/>
            <person name="Januszkiewicz K."/>
            <person name="Wedrychowicz H."/>
        </authorList>
    </citation>
    <scope>NUCLEOTIDE SEQUENCE [LARGE SCALE GENOMIC DNA]</scope>
    <source>
        <strain evidence="7 8">CGMCC 4.5723</strain>
    </source>
</reference>
<evidence type="ECO:0000313" key="8">
    <source>
        <dbReference type="Proteomes" id="UP000184452"/>
    </source>
</evidence>
<gene>
    <name evidence="7" type="ORF">SAMN05421803_101514</name>
</gene>
<name>A0A1M6BXX2_9ACTN</name>
<dbReference type="GO" id="GO:0004673">
    <property type="term" value="F:protein histidine kinase activity"/>
    <property type="evidence" value="ECO:0007669"/>
    <property type="project" value="UniProtKB-EC"/>
</dbReference>
<dbReference type="Pfam" id="PF02518">
    <property type="entry name" value="HATPase_c"/>
    <property type="match status" value="1"/>
</dbReference>